<proteinExistence type="predicted"/>
<dbReference type="STRING" id="483216.BACEGG_00595"/>
<name>A0A380ZCN9_9BACE</name>
<reference evidence="1 2" key="1">
    <citation type="submission" date="2018-06" db="EMBL/GenBank/DDBJ databases">
        <authorList>
            <consortium name="Pathogen Informatics"/>
            <person name="Doyle S."/>
        </authorList>
    </citation>
    <scope>NUCLEOTIDE SEQUENCE [LARGE SCALE GENOMIC DNA]</scope>
    <source>
        <strain evidence="1 2">NCTC11155</strain>
    </source>
</reference>
<dbReference type="GeneID" id="93071893"/>
<accession>A0A380ZCN9</accession>
<dbReference type="EMBL" id="UFSX01000002">
    <property type="protein sequence ID" value="SUV43885.1"/>
    <property type="molecule type" value="Genomic_DNA"/>
</dbReference>
<evidence type="ECO:0000313" key="1">
    <source>
        <dbReference type="EMBL" id="SUV43885.1"/>
    </source>
</evidence>
<dbReference type="RefSeq" id="WP_004288875.1">
    <property type="nucleotide sequence ID" value="NZ_CABKNQ010000020.1"/>
</dbReference>
<dbReference type="AlphaFoldDB" id="A0A380ZCN9"/>
<sequence length="119" mass="13496">MKTDRHKFLDKAEPENEPAGICSFSWGNRELRIFGEQMTLQVNGISHDMTSVLDELRDIGAKPEKTSPARWISLLRGKPTNLPGYDRPLMIVKTPSGYTVRCLETTSCRDDKSLQMDLL</sequence>
<dbReference type="Proteomes" id="UP000254424">
    <property type="component" value="Unassembled WGS sequence"/>
</dbReference>
<evidence type="ECO:0000313" key="2">
    <source>
        <dbReference type="Proteomes" id="UP000254424"/>
    </source>
</evidence>
<protein>
    <submittedName>
        <fullName evidence="1">Uncharacterized protein</fullName>
    </submittedName>
</protein>
<gene>
    <name evidence="1" type="ORF">NCTC11155_03294</name>
</gene>
<dbReference type="OrthoDB" id="1030736at2"/>
<organism evidence="1 2">
    <name type="scientific">Bacteroides eggerthii</name>
    <dbReference type="NCBI Taxonomy" id="28111"/>
    <lineage>
        <taxon>Bacteria</taxon>
        <taxon>Pseudomonadati</taxon>
        <taxon>Bacteroidota</taxon>
        <taxon>Bacteroidia</taxon>
        <taxon>Bacteroidales</taxon>
        <taxon>Bacteroidaceae</taxon>
        <taxon>Bacteroides</taxon>
    </lineage>
</organism>